<keyword evidence="1" id="KW-0812">Transmembrane</keyword>
<dbReference type="AlphaFoldDB" id="A0A2P8CFV5"/>
<feature type="transmembrane region" description="Helical" evidence="1">
    <location>
        <begin position="6"/>
        <end position="25"/>
    </location>
</feature>
<keyword evidence="1" id="KW-0472">Membrane</keyword>
<keyword evidence="1" id="KW-1133">Transmembrane helix</keyword>
<name>A0A2P8CFV5_9BACT</name>
<feature type="transmembrane region" description="Helical" evidence="1">
    <location>
        <begin position="90"/>
        <end position="113"/>
    </location>
</feature>
<protein>
    <submittedName>
        <fullName evidence="2">Uncharacterized protein</fullName>
    </submittedName>
</protein>
<evidence type="ECO:0000313" key="3">
    <source>
        <dbReference type="Proteomes" id="UP000240621"/>
    </source>
</evidence>
<dbReference type="EMBL" id="PYGC01000003">
    <property type="protein sequence ID" value="PSK83834.1"/>
    <property type="molecule type" value="Genomic_DNA"/>
</dbReference>
<proteinExistence type="predicted"/>
<comment type="caution">
    <text evidence="2">The sequence shown here is derived from an EMBL/GenBank/DDBJ whole genome shotgun (WGS) entry which is preliminary data.</text>
</comment>
<accession>A0A2P8CFV5</accession>
<reference evidence="2 3" key="1">
    <citation type="submission" date="2018-03" db="EMBL/GenBank/DDBJ databases">
        <title>Genomic Encyclopedia of Archaeal and Bacterial Type Strains, Phase II (KMG-II): from individual species to whole genera.</title>
        <authorList>
            <person name="Goeker M."/>
        </authorList>
    </citation>
    <scope>NUCLEOTIDE SEQUENCE [LARGE SCALE GENOMIC DNA]</scope>
    <source>
        <strain evidence="2 3">DSM 27267</strain>
    </source>
</reference>
<organism evidence="2 3">
    <name type="scientific">Prolixibacter denitrificans</name>
    <dbReference type="NCBI Taxonomy" id="1541063"/>
    <lineage>
        <taxon>Bacteria</taxon>
        <taxon>Pseudomonadati</taxon>
        <taxon>Bacteroidota</taxon>
        <taxon>Bacteroidia</taxon>
        <taxon>Marinilabiliales</taxon>
        <taxon>Prolixibacteraceae</taxon>
        <taxon>Prolixibacter</taxon>
    </lineage>
</organism>
<sequence length="116" mass="13721">MKTGGVLFLISMGLLILSPFILMYAKAHFHFEYLKSIFPKELQKYANIIETSRDRILYNKYAVLFLPFFKRYIDKETTPEAKKLAQKVILYIRLIYFDILFIIIIVISLVLLFGNF</sequence>
<gene>
    <name evidence="2" type="ORF">CLV93_103250</name>
</gene>
<evidence type="ECO:0000256" key="1">
    <source>
        <dbReference type="SAM" id="Phobius"/>
    </source>
</evidence>
<evidence type="ECO:0000313" key="2">
    <source>
        <dbReference type="EMBL" id="PSK83834.1"/>
    </source>
</evidence>
<dbReference type="Proteomes" id="UP000240621">
    <property type="component" value="Unassembled WGS sequence"/>
</dbReference>